<dbReference type="AlphaFoldDB" id="A0A1M5KVG2"/>
<protein>
    <submittedName>
        <fullName evidence="2">Uncharacterized protein</fullName>
    </submittedName>
</protein>
<keyword evidence="3" id="KW-1185">Reference proteome</keyword>
<evidence type="ECO:0000313" key="3">
    <source>
        <dbReference type="Proteomes" id="UP000184517"/>
    </source>
</evidence>
<name>A0A1M5KVG2_9GAMM</name>
<evidence type="ECO:0000256" key="1">
    <source>
        <dbReference type="SAM" id="SignalP"/>
    </source>
</evidence>
<evidence type="ECO:0000313" key="2">
    <source>
        <dbReference type="EMBL" id="SHG56143.1"/>
    </source>
</evidence>
<feature type="signal peptide" evidence="1">
    <location>
        <begin position="1"/>
        <end position="20"/>
    </location>
</feature>
<reference evidence="3" key="1">
    <citation type="submission" date="2016-11" db="EMBL/GenBank/DDBJ databases">
        <authorList>
            <person name="Varghese N."/>
            <person name="Submissions S."/>
        </authorList>
    </citation>
    <scope>NUCLEOTIDE SEQUENCE [LARGE SCALE GENOMIC DNA]</scope>
    <source>
        <strain evidence="3">DSM 16579</strain>
    </source>
</reference>
<gene>
    <name evidence="2" type="ORF">SAMN02745753_04125</name>
</gene>
<dbReference type="PROSITE" id="PS51257">
    <property type="entry name" value="PROKAR_LIPOPROTEIN"/>
    <property type="match status" value="1"/>
</dbReference>
<dbReference type="RefSeq" id="WP_245813212.1">
    <property type="nucleotide sequence ID" value="NZ_FQVF01000024.1"/>
</dbReference>
<dbReference type="EMBL" id="FQVF01000024">
    <property type="protein sequence ID" value="SHG56143.1"/>
    <property type="molecule type" value="Genomic_DNA"/>
</dbReference>
<sequence>MNKSKLLIAMILGASLAACASTATETSMAAKYDIEGFKTQIEDGRLWVFEDGSEELAFFKEHGEPAKQFTNIGAGPEGMTVKAASQESLDKYLAAISGGSEFEIKGFKTKIEDGRLWVFEEGSEDLAFFEKHGEPAKQFTSIGTGPNGMTVKAASQETLDKYLSAYKN</sequence>
<organism evidence="2 3">
    <name type="scientific">Marinomonas polaris DSM 16579</name>
    <dbReference type="NCBI Taxonomy" id="1122206"/>
    <lineage>
        <taxon>Bacteria</taxon>
        <taxon>Pseudomonadati</taxon>
        <taxon>Pseudomonadota</taxon>
        <taxon>Gammaproteobacteria</taxon>
        <taxon>Oceanospirillales</taxon>
        <taxon>Oceanospirillaceae</taxon>
        <taxon>Marinomonas</taxon>
    </lineage>
</organism>
<dbReference type="STRING" id="1122206.SAMN02745753_04125"/>
<dbReference type="Proteomes" id="UP000184517">
    <property type="component" value="Unassembled WGS sequence"/>
</dbReference>
<feature type="chain" id="PRO_5013155335" evidence="1">
    <location>
        <begin position="21"/>
        <end position="168"/>
    </location>
</feature>
<accession>A0A1M5KVG2</accession>
<proteinExistence type="predicted"/>
<keyword evidence="1" id="KW-0732">Signal</keyword>